<feature type="region of interest" description="Disordered" evidence="10">
    <location>
        <begin position="365"/>
        <end position="424"/>
    </location>
</feature>
<evidence type="ECO:0000256" key="6">
    <source>
        <dbReference type="ARBA" id="ARBA00023040"/>
    </source>
</evidence>
<keyword evidence="6" id="KW-0297">G-protein coupled receptor</keyword>
<name>A0A409Y9J9_9AGAR</name>
<dbReference type="STRING" id="181874.A0A409Y9J9"/>
<evidence type="ECO:0000256" key="5">
    <source>
        <dbReference type="ARBA" id="ARBA00022989"/>
    </source>
</evidence>
<dbReference type="PANTHER" id="PTHR28097">
    <property type="entry name" value="PHEROMONE A FACTOR RECEPTOR"/>
    <property type="match status" value="1"/>
</dbReference>
<comment type="similarity">
    <text evidence="2">Belongs to the G-protein coupled receptor 4 family.</text>
</comment>
<dbReference type="CDD" id="cd14966">
    <property type="entry name" value="7tmD_STE3"/>
    <property type="match status" value="1"/>
</dbReference>
<feature type="transmembrane region" description="Helical" evidence="11">
    <location>
        <begin position="39"/>
        <end position="58"/>
    </location>
</feature>
<evidence type="ECO:0000256" key="9">
    <source>
        <dbReference type="ARBA" id="ARBA00023224"/>
    </source>
</evidence>
<evidence type="ECO:0000313" key="13">
    <source>
        <dbReference type="Proteomes" id="UP000284842"/>
    </source>
</evidence>
<dbReference type="OrthoDB" id="2874149at2759"/>
<evidence type="ECO:0000256" key="7">
    <source>
        <dbReference type="ARBA" id="ARBA00023136"/>
    </source>
</evidence>
<dbReference type="PRINTS" id="PR00899">
    <property type="entry name" value="GPCRSTE3"/>
</dbReference>
<dbReference type="Pfam" id="PF02076">
    <property type="entry name" value="STE3"/>
    <property type="match status" value="1"/>
</dbReference>
<evidence type="ECO:0000256" key="1">
    <source>
        <dbReference type="ARBA" id="ARBA00004141"/>
    </source>
</evidence>
<comment type="caution">
    <text evidence="12">The sequence shown here is derived from an EMBL/GenBank/DDBJ whole genome shotgun (WGS) entry which is preliminary data.</text>
</comment>
<dbReference type="InterPro" id="IPR001499">
    <property type="entry name" value="GPCR_STE3"/>
</dbReference>
<keyword evidence="13" id="KW-1185">Reference proteome</keyword>
<keyword evidence="3" id="KW-0589">Pheromone response</keyword>
<evidence type="ECO:0000256" key="8">
    <source>
        <dbReference type="ARBA" id="ARBA00023170"/>
    </source>
</evidence>
<dbReference type="PANTHER" id="PTHR28097:SF1">
    <property type="entry name" value="PHEROMONE A FACTOR RECEPTOR"/>
    <property type="match status" value="1"/>
</dbReference>
<feature type="transmembrane region" description="Helical" evidence="11">
    <location>
        <begin position="236"/>
        <end position="254"/>
    </location>
</feature>
<evidence type="ECO:0000256" key="2">
    <source>
        <dbReference type="ARBA" id="ARBA00011085"/>
    </source>
</evidence>
<comment type="subcellular location">
    <subcellularLocation>
        <location evidence="1">Membrane</location>
        <topology evidence="1">Multi-pass membrane protein</topology>
    </subcellularLocation>
</comment>
<keyword evidence="4 11" id="KW-0812">Transmembrane</keyword>
<dbReference type="Proteomes" id="UP000284842">
    <property type="component" value="Unassembled WGS sequence"/>
</dbReference>
<feature type="transmembrane region" description="Helical" evidence="11">
    <location>
        <begin position="170"/>
        <end position="197"/>
    </location>
</feature>
<keyword evidence="9" id="KW-0807">Transducer</keyword>
<dbReference type="InParanoid" id="A0A409Y9J9"/>
<evidence type="ECO:0000313" key="12">
    <source>
        <dbReference type="EMBL" id="PPQ99740.1"/>
    </source>
</evidence>
<feature type="transmembrane region" description="Helical" evidence="11">
    <location>
        <begin position="7"/>
        <end position="27"/>
    </location>
</feature>
<proteinExistence type="inferred from homology"/>
<dbReference type="InterPro" id="IPR000481">
    <property type="entry name" value="GPCR_Pheromne_B_alpha_rcpt"/>
</dbReference>
<dbReference type="AlphaFoldDB" id="A0A409Y9J9"/>
<gene>
    <name evidence="12" type="ORF">CVT24_009723</name>
</gene>
<dbReference type="FunCoup" id="A0A409Y9J9">
    <property type="interactions" value="80"/>
</dbReference>
<keyword evidence="8" id="KW-0675">Receptor</keyword>
<keyword evidence="7 11" id="KW-0472">Membrane</keyword>
<feature type="transmembrane region" description="Helical" evidence="11">
    <location>
        <begin position="78"/>
        <end position="99"/>
    </location>
</feature>
<protein>
    <recommendedName>
        <fullName evidence="14">G-protein coupled receptors family 1 profile domain-containing protein</fullName>
    </recommendedName>
</protein>
<feature type="transmembrane region" description="Helical" evidence="11">
    <location>
        <begin position="127"/>
        <end position="149"/>
    </location>
</feature>
<feature type="compositionally biased region" description="Polar residues" evidence="10">
    <location>
        <begin position="376"/>
        <end position="390"/>
    </location>
</feature>
<evidence type="ECO:0000256" key="4">
    <source>
        <dbReference type="ARBA" id="ARBA00022692"/>
    </source>
</evidence>
<sequence length="424" mass="47131">MTAANNTFSAFSFITFILVIIPFPWHLEGIYIFLRPSKLLIGVSVAIPAASLCINRRLYCIASVQSVTRTRADKRRAILIDLAIGVGIPVLVMILHYVVQGHRFDIFEEFGCFPYTYNTWPAYPLVFIPPLILALISAVYCVLSIIQFNKRRHEFKEILSSNSNLTSNRYFRLMALASTDALLNIPMNLVVIILGAVRAEMNPYNWDDVHFDFGRVDLYPAVYWQSDSQTHAMMEATRWSVVFCGLLFFAFFGFGDEAQRHYKLAYNSIASKLGFATIGGKTRVGTSTSQGSATVTGTQTGTIFSFGNKLKGGLTSFGFSGLSSTVDERKRQAPSPIYISQEVVEKRDSLDSFRSELTSVKDFSDYAPSERGVSPLPSSSRALEQQTPNGLTPPRGRRASVPSSVTPSGSFLDLEDTKYNDDKV</sequence>
<evidence type="ECO:0000256" key="10">
    <source>
        <dbReference type="SAM" id="MobiDB-lite"/>
    </source>
</evidence>
<accession>A0A409Y9J9</accession>
<dbReference type="GO" id="GO:0005886">
    <property type="term" value="C:plasma membrane"/>
    <property type="evidence" value="ECO:0007669"/>
    <property type="project" value="TreeGrafter"/>
</dbReference>
<dbReference type="PRINTS" id="PR00901">
    <property type="entry name" value="PHEROMONEBAR"/>
</dbReference>
<dbReference type="GO" id="GO:0004934">
    <property type="term" value="F:mating-type alpha-factor pheromone receptor activity"/>
    <property type="evidence" value="ECO:0007669"/>
    <property type="project" value="InterPro"/>
</dbReference>
<evidence type="ECO:0008006" key="14">
    <source>
        <dbReference type="Google" id="ProtNLM"/>
    </source>
</evidence>
<organism evidence="12 13">
    <name type="scientific">Panaeolus cyanescens</name>
    <dbReference type="NCBI Taxonomy" id="181874"/>
    <lineage>
        <taxon>Eukaryota</taxon>
        <taxon>Fungi</taxon>
        <taxon>Dikarya</taxon>
        <taxon>Basidiomycota</taxon>
        <taxon>Agaricomycotina</taxon>
        <taxon>Agaricomycetes</taxon>
        <taxon>Agaricomycetidae</taxon>
        <taxon>Agaricales</taxon>
        <taxon>Agaricineae</taxon>
        <taxon>Galeropsidaceae</taxon>
        <taxon>Panaeolus</taxon>
    </lineage>
</organism>
<reference evidence="12 13" key="1">
    <citation type="journal article" date="2018" name="Evol. Lett.">
        <title>Horizontal gene cluster transfer increased hallucinogenic mushroom diversity.</title>
        <authorList>
            <person name="Reynolds H.T."/>
            <person name="Vijayakumar V."/>
            <person name="Gluck-Thaler E."/>
            <person name="Korotkin H.B."/>
            <person name="Matheny P.B."/>
            <person name="Slot J.C."/>
        </authorList>
    </citation>
    <scope>NUCLEOTIDE SEQUENCE [LARGE SCALE GENOMIC DNA]</scope>
    <source>
        <strain evidence="12 13">2629</strain>
    </source>
</reference>
<keyword evidence="5 11" id="KW-1133">Transmembrane helix</keyword>
<evidence type="ECO:0000256" key="11">
    <source>
        <dbReference type="SAM" id="Phobius"/>
    </source>
</evidence>
<dbReference type="GO" id="GO:0000750">
    <property type="term" value="P:pheromone-dependent signal transduction involved in conjugation with cellular fusion"/>
    <property type="evidence" value="ECO:0007669"/>
    <property type="project" value="TreeGrafter"/>
</dbReference>
<dbReference type="EMBL" id="NHTK01001348">
    <property type="protein sequence ID" value="PPQ99740.1"/>
    <property type="molecule type" value="Genomic_DNA"/>
</dbReference>
<feature type="compositionally biased region" description="Basic and acidic residues" evidence="10">
    <location>
        <begin position="415"/>
        <end position="424"/>
    </location>
</feature>
<evidence type="ECO:0000256" key="3">
    <source>
        <dbReference type="ARBA" id="ARBA00022507"/>
    </source>
</evidence>